<keyword evidence="1" id="KW-0472">Membrane</keyword>
<dbReference type="AlphaFoldDB" id="A0A553JTZ5"/>
<dbReference type="RefSeq" id="WP_143563005.1">
    <property type="nucleotide sequence ID" value="NZ_BMPL01000002.1"/>
</dbReference>
<evidence type="ECO:0000313" key="2">
    <source>
        <dbReference type="EMBL" id="TRY15910.1"/>
    </source>
</evidence>
<dbReference type="InterPro" id="IPR036249">
    <property type="entry name" value="Thioredoxin-like_sf"/>
</dbReference>
<comment type="caution">
    <text evidence="2">The sequence shown here is derived from an EMBL/GenBank/DDBJ whole genome shotgun (WGS) entry which is preliminary data.</text>
</comment>
<sequence length="134" mass="14882">MGTDNSHSTRRKPWIAIGVILSIVLLFWLLLMMMPKGFKSTFEEIGAGKPVLVFVYDPNLAVSSSQTEQMNEARALLDDNVLFLLARVGTPEGQQLIAKHRAGQAELLLFDASGSLIKRQFAVRGANELIQWVQ</sequence>
<evidence type="ECO:0000256" key="1">
    <source>
        <dbReference type="SAM" id="Phobius"/>
    </source>
</evidence>
<dbReference type="SUPFAM" id="SSF52833">
    <property type="entry name" value="Thioredoxin-like"/>
    <property type="match status" value="1"/>
</dbReference>
<dbReference type="Proteomes" id="UP000318126">
    <property type="component" value="Unassembled WGS sequence"/>
</dbReference>
<reference evidence="3" key="1">
    <citation type="submission" date="2019-07" db="EMBL/GenBank/DDBJ databases">
        <title>Shewanella sp. YLB-08 draft genomic sequence.</title>
        <authorList>
            <person name="Yu L."/>
        </authorList>
    </citation>
    <scope>NUCLEOTIDE SEQUENCE [LARGE SCALE GENOMIC DNA]</scope>
    <source>
        <strain evidence="3">JCM 20706</strain>
    </source>
</reference>
<gene>
    <name evidence="2" type="ORF">FN961_02725</name>
</gene>
<feature type="transmembrane region" description="Helical" evidence="1">
    <location>
        <begin position="14"/>
        <end position="31"/>
    </location>
</feature>
<keyword evidence="3" id="KW-1185">Reference proteome</keyword>
<dbReference type="EMBL" id="VKGK01000002">
    <property type="protein sequence ID" value="TRY15910.1"/>
    <property type="molecule type" value="Genomic_DNA"/>
</dbReference>
<organism evidence="2 3">
    <name type="scientific">Shewanella hanedai</name>
    <name type="common">Alteromonas hanedai</name>
    <dbReference type="NCBI Taxonomy" id="25"/>
    <lineage>
        <taxon>Bacteria</taxon>
        <taxon>Pseudomonadati</taxon>
        <taxon>Pseudomonadota</taxon>
        <taxon>Gammaproteobacteria</taxon>
        <taxon>Alteromonadales</taxon>
        <taxon>Shewanellaceae</taxon>
        <taxon>Shewanella</taxon>
    </lineage>
</organism>
<keyword evidence="1" id="KW-0812">Transmembrane</keyword>
<keyword evidence="1" id="KW-1133">Transmembrane helix</keyword>
<accession>A0A553JTZ5</accession>
<dbReference type="OrthoDB" id="8546435at2"/>
<evidence type="ECO:0000313" key="3">
    <source>
        <dbReference type="Proteomes" id="UP000318126"/>
    </source>
</evidence>
<protein>
    <submittedName>
        <fullName evidence="2">Uncharacterized protein</fullName>
    </submittedName>
</protein>
<proteinExistence type="predicted"/>
<name>A0A553JTZ5_SHEHA</name>